<keyword evidence="3" id="KW-0863">Zinc-finger</keyword>
<dbReference type="SUPFAM" id="SSF53098">
    <property type="entry name" value="Ribonuclease H-like"/>
    <property type="match status" value="1"/>
</dbReference>
<sequence length="122" mass="13577">MKCPIYKVESPIVVVGSAEETQDDLDLFGCSGGSDTTLDNEMDRFSMLHQLKKDTDVIKWWASHRAEYPVLYKMAVDYLSIPATSVASERANSAAKRVFDGRENLGDNLFKAQIRGCVSRVA</sequence>
<protein>
    <recommendedName>
        <fullName evidence="6">HAT C-terminal dimerisation domain-containing protein</fullName>
    </recommendedName>
</protein>
<comment type="caution">
    <text evidence="7">The sequence shown here is derived from an EMBL/GenBank/DDBJ whole genome shotgun (WGS) entry which is preliminary data.</text>
</comment>
<dbReference type="PANTHER" id="PTHR46481">
    <property type="entry name" value="ZINC FINGER BED DOMAIN-CONTAINING PROTEIN 4"/>
    <property type="match status" value="1"/>
</dbReference>
<evidence type="ECO:0000313" key="7">
    <source>
        <dbReference type="EMBL" id="OQR83359.1"/>
    </source>
</evidence>
<dbReference type="InterPro" id="IPR008906">
    <property type="entry name" value="HATC_C_dom"/>
</dbReference>
<dbReference type="GO" id="GO:0005634">
    <property type="term" value="C:nucleus"/>
    <property type="evidence" value="ECO:0007669"/>
    <property type="project" value="UniProtKB-SubCell"/>
</dbReference>
<dbReference type="OrthoDB" id="168261at2759"/>
<gene>
    <name evidence="7" type="ORF">ACHHYP_14798</name>
</gene>
<dbReference type="PANTHER" id="PTHR46481:SF10">
    <property type="entry name" value="ZINC FINGER BED DOMAIN-CONTAINING PROTEIN 39"/>
    <property type="match status" value="1"/>
</dbReference>
<evidence type="ECO:0000256" key="2">
    <source>
        <dbReference type="ARBA" id="ARBA00022723"/>
    </source>
</evidence>
<keyword evidence="5" id="KW-0539">Nucleus</keyword>
<evidence type="ECO:0000313" key="8">
    <source>
        <dbReference type="Proteomes" id="UP000243579"/>
    </source>
</evidence>
<dbReference type="AlphaFoldDB" id="A0A1V9YCE3"/>
<accession>A0A1V9YCE3</accession>
<dbReference type="GO" id="GO:0008270">
    <property type="term" value="F:zinc ion binding"/>
    <property type="evidence" value="ECO:0007669"/>
    <property type="project" value="UniProtKB-KW"/>
</dbReference>
<organism evidence="7 8">
    <name type="scientific">Achlya hypogyna</name>
    <name type="common">Oomycete</name>
    <name type="synonym">Protoachlya hypogyna</name>
    <dbReference type="NCBI Taxonomy" id="1202772"/>
    <lineage>
        <taxon>Eukaryota</taxon>
        <taxon>Sar</taxon>
        <taxon>Stramenopiles</taxon>
        <taxon>Oomycota</taxon>
        <taxon>Saprolegniomycetes</taxon>
        <taxon>Saprolegniales</taxon>
        <taxon>Achlyaceae</taxon>
        <taxon>Achlya</taxon>
    </lineage>
</organism>
<dbReference type="InterPro" id="IPR052035">
    <property type="entry name" value="ZnF_BED_domain_contain"/>
</dbReference>
<dbReference type="STRING" id="1202772.A0A1V9YCE3"/>
<evidence type="ECO:0000256" key="5">
    <source>
        <dbReference type="ARBA" id="ARBA00023242"/>
    </source>
</evidence>
<proteinExistence type="predicted"/>
<reference evidence="7 8" key="1">
    <citation type="journal article" date="2014" name="Genome Biol. Evol.">
        <title>The secreted proteins of Achlya hypogyna and Thraustotheca clavata identify the ancestral oomycete secretome and reveal gene acquisitions by horizontal gene transfer.</title>
        <authorList>
            <person name="Misner I."/>
            <person name="Blouin N."/>
            <person name="Leonard G."/>
            <person name="Richards T.A."/>
            <person name="Lane C.E."/>
        </authorList>
    </citation>
    <scope>NUCLEOTIDE SEQUENCE [LARGE SCALE GENOMIC DNA]</scope>
    <source>
        <strain evidence="7 8">ATCC 48635</strain>
    </source>
</reference>
<comment type="subcellular location">
    <subcellularLocation>
        <location evidence="1">Nucleus</location>
    </subcellularLocation>
</comment>
<dbReference type="Pfam" id="PF05699">
    <property type="entry name" value="Dimer_Tnp_hAT"/>
    <property type="match status" value="1"/>
</dbReference>
<name>A0A1V9YCE3_ACHHY</name>
<dbReference type="GO" id="GO:0046983">
    <property type="term" value="F:protein dimerization activity"/>
    <property type="evidence" value="ECO:0007669"/>
    <property type="project" value="InterPro"/>
</dbReference>
<evidence type="ECO:0000256" key="1">
    <source>
        <dbReference type="ARBA" id="ARBA00004123"/>
    </source>
</evidence>
<feature type="domain" description="HAT C-terminal dimerisation" evidence="6">
    <location>
        <begin position="49"/>
        <end position="102"/>
    </location>
</feature>
<dbReference type="EMBL" id="JNBR01002222">
    <property type="protein sequence ID" value="OQR83359.1"/>
    <property type="molecule type" value="Genomic_DNA"/>
</dbReference>
<keyword evidence="4" id="KW-0862">Zinc</keyword>
<dbReference type="InterPro" id="IPR012337">
    <property type="entry name" value="RNaseH-like_sf"/>
</dbReference>
<evidence type="ECO:0000256" key="4">
    <source>
        <dbReference type="ARBA" id="ARBA00022833"/>
    </source>
</evidence>
<evidence type="ECO:0000259" key="6">
    <source>
        <dbReference type="Pfam" id="PF05699"/>
    </source>
</evidence>
<dbReference type="Proteomes" id="UP000243579">
    <property type="component" value="Unassembled WGS sequence"/>
</dbReference>
<keyword evidence="8" id="KW-1185">Reference proteome</keyword>
<keyword evidence="2" id="KW-0479">Metal-binding</keyword>
<evidence type="ECO:0000256" key="3">
    <source>
        <dbReference type="ARBA" id="ARBA00022771"/>
    </source>
</evidence>